<proteinExistence type="inferred from homology"/>
<evidence type="ECO:0000256" key="17">
    <source>
        <dbReference type="RuleBase" id="RU364094"/>
    </source>
</evidence>
<comment type="caution">
    <text evidence="18">The sequence shown here is derived from an EMBL/GenBank/DDBJ whole genome shotgun (WGS) entry which is preliminary data.</text>
</comment>
<comment type="cofactor">
    <cofactor evidence="1 16">
        <name>pyridoxal 5'-phosphate</name>
        <dbReference type="ChEBI" id="CHEBI:597326"/>
    </cofactor>
</comment>
<comment type="catalytic activity">
    <reaction evidence="12 17">
        <text>L-valine + 2-oxoglutarate = 3-methyl-2-oxobutanoate + L-glutamate</text>
        <dbReference type="Rhea" id="RHEA:24813"/>
        <dbReference type="ChEBI" id="CHEBI:11851"/>
        <dbReference type="ChEBI" id="CHEBI:16810"/>
        <dbReference type="ChEBI" id="CHEBI:29985"/>
        <dbReference type="ChEBI" id="CHEBI:57762"/>
        <dbReference type="EC" id="2.6.1.42"/>
    </reaction>
</comment>
<dbReference type="PANTHER" id="PTHR42743:SF11">
    <property type="entry name" value="AMINODEOXYCHORISMATE LYASE"/>
    <property type="match status" value="1"/>
</dbReference>
<comment type="similarity">
    <text evidence="6 15">Belongs to the class-IV pyridoxal-phosphate-dependent aminotransferase family.</text>
</comment>
<evidence type="ECO:0000256" key="13">
    <source>
        <dbReference type="ARBA" id="ARBA00048798"/>
    </source>
</evidence>
<dbReference type="EMBL" id="JACZHT010000005">
    <property type="protein sequence ID" value="MBE1237581.1"/>
    <property type="molecule type" value="Genomic_DNA"/>
</dbReference>
<dbReference type="GO" id="GO:0009099">
    <property type="term" value="P:L-valine biosynthetic process"/>
    <property type="evidence" value="ECO:0007669"/>
    <property type="project" value="UniProtKB-UniPathway"/>
</dbReference>
<keyword evidence="19" id="KW-1185">Reference proteome</keyword>
<dbReference type="InterPro" id="IPR018300">
    <property type="entry name" value="Aminotrans_IV_CS"/>
</dbReference>
<evidence type="ECO:0000256" key="2">
    <source>
        <dbReference type="ARBA" id="ARBA00003109"/>
    </source>
</evidence>
<keyword evidence="7 17" id="KW-0032">Aminotransferase</keyword>
<dbReference type="SUPFAM" id="SSF56752">
    <property type="entry name" value="D-aminoacid aminotransferase-like PLP-dependent enzymes"/>
    <property type="match status" value="1"/>
</dbReference>
<dbReference type="AlphaFoldDB" id="A0A8J6YJM3"/>
<dbReference type="EC" id="2.6.1.42" evidence="17"/>
<dbReference type="GO" id="GO:0009097">
    <property type="term" value="P:isoleucine biosynthetic process"/>
    <property type="evidence" value="ECO:0007669"/>
    <property type="project" value="UniProtKB-UniPathway"/>
</dbReference>
<keyword evidence="11 17" id="KW-0100">Branched-chain amino acid biosynthesis</keyword>
<dbReference type="InterPro" id="IPR005785">
    <property type="entry name" value="B_amino_transI"/>
</dbReference>
<comment type="pathway">
    <text evidence="4 17">Amino-acid biosynthesis; L-valine biosynthesis; L-valine from pyruvate: step 4/4.</text>
</comment>
<comment type="pathway">
    <text evidence="3 17">Amino-acid biosynthesis; L-isoleucine biosynthesis; L-isoleucine from 2-oxobutanoate: step 4/4.</text>
</comment>
<gene>
    <name evidence="17" type="primary">ilvE</name>
    <name evidence="18" type="ORF">IHV25_07960</name>
</gene>
<evidence type="ECO:0000256" key="15">
    <source>
        <dbReference type="RuleBase" id="RU004106"/>
    </source>
</evidence>
<dbReference type="PROSITE" id="PS00770">
    <property type="entry name" value="AA_TRANSFER_CLASS_4"/>
    <property type="match status" value="1"/>
</dbReference>
<name>A0A8J6YJM3_9PROT</name>
<evidence type="ECO:0000256" key="3">
    <source>
        <dbReference type="ARBA" id="ARBA00004824"/>
    </source>
</evidence>
<evidence type="ECO:0000256" key="14">
    <source>
        <dbReference type="ARBA" id="ARBA00049229"/>
    </source>
</evidence>
<evidence type="ECO:0000256" key="6">
    <source>
        <dbReference type="ARBA" id="ARBA00009320"/>
    </source>
</evidence>
<evidence type="ECO:0000256" key="1">
    <source>
        <dbReference type="ARBA" id="ARBA00001933"/>
    </source>
</evidence>
<dbReference type="CDD" id="cd01557">
    <property type="entry name" value="BCAT_beta_family"/>
    <property type="match status" value="1"/>
</dbReference>
<dbReference type="Proteomes" id="UP000631034">
    <property type="component" value="Unassembled WGS sequence"/>
</dbReference>
<dbReference type="PANTHER" id="PTHR42743">
    <property type="entry name" value="AMINO-ACID AMINOTRANSFERASE"/>
    <property type="match status" value="1"/>
</dbReference>
<dbReference type="NCBIfam" id="NF005146">
    <property type="entry name" value="PRK06606.1"/>
    <property type="match status" value="1"/>
</dbReference>
<dbReference type="NCBIfam" id="NF005726">
    <property type="entry name" value="PRK07544.1"/>
    <property type="match status" value="1"/>
</dbReference>
<dbReference type="UniPathway" id="UPA00047">
    <property type="reaction ID" value="UER00058"/>
</dbReference>
<dbReference type="Gene3D" id="3.20.10.10">
    <property type="entry name" value="D-amino Acid Aminotransferase, subunit A, domain 2"/>
    <property type="match status" value="1"/>
</dbReference>
<keyword evidence="8 17" id="KW-0028">Amino-acid biosynthesis</keyword>
<sequence length="297" mass="32864">MSLLPFDDRDGVIWFNGALMPWRDAKIHVLNHGLHYGSCVFEGVRVYNNKVFRLTEHSERLRQSGRVLGMDLPYTTEELDRATLQLLEANGIADGYIRPVAWLGSEVMGVSSQGARTHVAIAAWVWPTYFSMEARMKGLRLVTSSWRRPAPNTVPYRAKASGLYMICTLSKAEATEKGYDDALMLDWRGQVAESTGSNIFLVIDGRLHTPTPDCFLDGITRQTVIALAKRRGIEVIERAIMPQEFADAQEVFVTGTAAEVTPVGSIDDYMFTPGQITATLIADYEKEVGSSIAPASA</sequence>
<dbReference type="UniPathway" id="UPA00049">
    <property type="reaction ID" value="UER00062"/>
</dbReference>
<dbReference type="UniPathway" id="UPA00048">
    <property type="reaction ID" value="UER00073"/>
</dbReference>
<protein>
    <recommendedName>
        <fullName evidence="17">Branched-chain-amino-acid aminotransferase</fullName>
        <shortName evidence="17">BCAT</shortName>
        <ecNumber evidence="17">2.6.1.42</ecNumber>
    </recommendedName>
</protein>
<evidence type="ECO:0000256" key="12">
    <source>
        <dbReference type="ARBA" id="ARBA00048212"/>
    </source>
</evidence>
<dbReference type="GO" id="GO:0004084">
    <property type="term" value="F:branched-chain-amino-acid transaminase activity"/>
    <property type="evidence" value="ECO:0007669"/>
    <property type="project" value="UniProtKB-EC"/>
</dbReference>
<evidence type="ECO:0000256" key="16">
    <source>
        <dbReference type="RuleBase" id="RU004516"/>
    </source>
</evidence>
<dbReference type="RefSeq" id="WP_192534580.1">
    <property type="nucleotide sequence ID" value="NZ_JACZHT010000005.1"/>
</dbReference>
<evidence type="ECO:0000256" key="5">
    <source>
        <dbReference type="ARBA" id="ARBA00005072"/>
    </source>
</evidence>
<dbReference type="InterPro" id="IPR036038">
    <property type="entry name" value="Aminotransferase-like"/>
</dbReference>
<evidence type="ECO:0000256" key="10">
    <source>
        <dbReference type="ARBA" id="ARBA00022898"/>
    </source>
</evidence>
<organism evidence="18 19">
    <name type="scientific">Phaeovibrio sulfidiphilus</name>
    <dbReference type="NCBI Taxonomy" id="1220600"/>
    <lineage>
        <taxon>Bacteria</taxon>
        <taxon>Pseudomonadati</taxon>
        <taxon>Pseudomonadota</taxon>
        <taxon>Alphaproteobacteria</taxon>
        <taxon>Rhodospirillales</taxon>
        <taxon>Rhodospirillaceae</taxon>
        <taxon>Phaeovibrio</taxon>
    </lineage>
</organism>
<dbReference type="InterPro" id="IPR043131">
    <property type="entry name" value="BCAT-like_N"/>
</dbReference>
<dbReference type="NCBIfam" id="TIGR01122">
    <property type="entry name" value="ilvE_I"/>
    <property type="match status" value="1"/>
</dbReference>
<evidence type="ECO:0000256" key="9">
    <source>
        <dbReference type="ARBA" id="ARBA00022679"/>
    </source>
</evidence>
<reference evidence="18" key="1">
    <citation type="submission" date="2020-10" db="EMBL/GenBank/DDBJ databases">
        <title>Genome sequence of the unusual species of purple photosynthetic bacteria, Phaeovibrio sulfidiphilus DSM 23193, type strain.</title>
        <authorList>
            <person name="Kyndt J.A."/>
            <person name="Meyer T.E."/>
        </authorList>
    </citation>
    <scope>NUCLEOTIDE SEQUENCE</scope>
    <source>
        <strain evidence="18">DSM 23193</strain>
    </source>
</reference>
<comment type="pathway">
    <text evidence="5 17">Amino-acid biosynthesis; L-leucine biosynthesis; L-leucine from 3-methyl-2-oxobutanoate: step 4/4.</text>
</comment>
<comment type="function">
    <text evidence="2 17">Acts on leucine, isoleucine and valine.</text>
</comment>
<dbReference type="GO" id="GO:0009098">
    <property type="term" value="P:L-leucine biosynthetic process"/>
    <property type="evidence" value="ECO:0007669"/>
    <property type="project" value="UniProtKB-UniPathway"/>
</dbReference>
<dbReference type="InterPro" id="IPR043132">
    <property type="entry name" value="BCAT-like_C"/>
</dbReference>
<dbReference type="InterPro" id="IPR001544">
    <property type="entry name" value="Aminotrans_IV"/>
</dbReference>
<keyword evidence="10 16" id="KW-0663">Pyridoxal phosphate</keyword>
<keyword evidence="9 17" id="KW-0808">Transferase</keyword>
<dbReference type="InterPro" id="IPR033939">
    <property type="entry name" value="BCAT_family"/>
</dbReference>
<evidence type="ECO:0000256" key="8">
    <source>
        <dbReference type="ARBA" id="ARBA00022605"/>
    </source>
</evidence>
<comment type="catalytic activity">
    <reaction evidence="13 17">
        <text>L-isoleucine + 2-oxoglutarate = (S)-3-methyl-2-oxopentanoate + L-glutamate</text>
        <dbReference type="Rhea" id="RHEA:24801"/>
        <dbReference type="ChEBI" id="CHEBI:16810"/>
        <dbReference type="ChEBI" id="CHEBI:29985"/>
        <dbReference type="ChEBI" id="CHEBI:35146"/>
        <dbReference type="ChEBI" id="CHEBI:58045"/>
        <dbReference type="EC" id="2.6.1.42"/>
    </reaction>
</comment>
<dbReference type="InterPro" id="IPR050571">
    <property type="entry name" value="Class-IV_PLP-Dep_Aminotrnsfr"/>
</dbReference>
<dbReference type="FunFam" id="3.20.10.10:FF:000002">
    <property type="entry name" value="D-alanine aminotransferase"/>
    <property type="match status" value="1"/>
</dbReference>
<evidence type="ECO:0000256" key="11">
    <source>
        <dbReference type="ARBA" id="ARBA00023304"/>
    </source>
</evidence>
<evidence type="ECO:0000256" key="4">
    <source>
        <dbReference type="ARBA" id="ARBA00004931"/>
    </source>
</evidence>
<accession>A0A8J6YJM3</accession>
<dbReference type="Pfam" id="PF01063">
    <property type="entry name" value="Aminotran_4"/>
    <property type="match status" value="1"/>
</dbReference>
<dbReference type="Gene3D" id="3.30.470.10">
    <property type="match status" value="1"/>
</dbReference>
<evidence type="ECO:0000313" key="18">
    <source>
        <dbReference type="EMBL" id="MBE1237581.1"/>
    </source>
</evidence>
<evidence type="ECO:0000313" key="19">
    <source>
        <dbReference type="Proteomes" id="UP000631034"/>
    </source>
</evidence>
<comment type="catalytic activity">
    <reaction evidence="14 17">
        <text>L-leucine + 2-oxoglutarate = 4-methyl-2-oxopentanoate + L-glutamate</text>
        <dbReference type="Rhea" id="RHEA:18321"/>
        <dbReference type="ChEBI" id="CHEBI:16810"/>
        <dbReference type="ChEBI" id="CHEBI:17865"/>
        <dbReference type="ChEBI" id="CHEBI:29985"/>
        <dbReference type="ChEBI" id="CHEBI:57427"/>
        <dbReference type="EC" id="2.6.1.42"/>
    </reaction>
</comment>
<evidence type="ECO:0000256" key="7">
    <source>
        <dbReference type="ARBA" id="ARBA00022576"/>
    </source>
</evidence>